<comment type="caution">
    <text evidence="9">The sequence shown here is derived from an EMBL/GenBank/DDBJ whole genome shotgun (WGS) entry which is preliminary data.</text>
</comment>
<dbReference type="STRING" id="1797582.A2442_03740"/>
<comment type="cofactor">
    <cofactor evidence="6">
        <name>Zn(2+)</name>
        <dbReference type="ChEBI" id="CHEBI:29105"/>
    </cofactor>
    <text evidence="6">Binds 1 zinc ion.</text>
</comment>
<dbReference type="InterPro" id="IPR001567">
    <property type="entry name" value="Pept_M3A_M3B_dom"/>
</dbReference>
<evidence type="ECO:0008006" key="11">
    <source>
        <dbReference type="Google" id="ProtNLM"/>
    </source>
</evidence>
<dbReference type="PANTHER" id="PTHR11804:SF5">
    <property type="entry name" value="OLIGOENDOPEPTIDASE F"/>
    <property type="match status" value="1"/>
</dbReference>
<gene>
    <name evidence="9" type="ORF">A2442_03740</name>
</gene>
<evidence type="ECO:0000313" key="10">
    <source>
        <dbReference type="Proteomes" id="UP000179003"/>
    </source>
</evidence>
<comment type="similarity">
    <text evidence="6">Belongs to the peptidase M3 family.</text>
</comment>
<evidence type="ECO:0000256" key="4">
    <source>
        <dbReference type="ARBA" id="ARBA00022833"/>
    </source>
</evidence>
<organism evidence="9 10">
    <name type="scientific">Candidatus Campbellbacteria bacterium RIFOXYC2_FULL_35_25</name>
    <dbReference type="NCBI Taxonomy" id="1797582"/>
    <lineage>
        <taxon>Bacteria</taxon>
        <taxon>Candidatus Campbelliibacteriota</taxon>
    </lineage>
</organism>
<proteinExistence type="inferred from homology"/>
<feature type="domain" description="Peptidase M3A/M3B catalytic" evidence="7">
    <location>
        <begin position="201"/>
        <end position="578"/>
    </location>
</feature>
<sequence length="598" mass="69247">MEEDKKQIIWDLTSLLSGDNDPKIEEEKKLIEQEAYGFINKWKDRDDYLQEPSILKEALDESEKMSRNYGDVGFYFWLRTSQDQNNPELKAKENKLHDFYQKIANDMRFFGMRVAKIPESEQGKFLEYEGLNEYKHYLETSFTEAKYLLSEKEENILSLESKAGFSNWVDMVESFLSKEEGEIISENSEREIKPLAEIMSLLSSQSKETRDSASEVLNKILKKHSDVAEHEINSILHSKKVDDDLRGIERPDLERHISDDIDSEVVDALIDSVSSRFDTAKKFYQLKAKLMGVDKLKYHERNVPYGNIDKKYSYEDASNLVLKVFKKLDKQFFDIYDGFIKKSQIDVYPRKNKRDGAFCAGNLITQPTYILLNHADKLHDVLTIAHEAGHGINSELMKEKQNALNFGTPMATAEVASTFMEDFVLEDILEGADDELRLAIMVDKLNGDISTIFRQIACYQFEQELHKDFREKGYLSKEDIGKIFQKNMSAYMGDFVEQSEGSENWWIYWGHIRSFFYVYSYASGLLISKSMQNSVKEDPKFIEEVKEFLSAGLSDSPKNIFKKLGIDITDKNFWKKGLDEVDALLNETETLAKKLGKI</sequence>
<dbReference type="PANTHER" id="PTHR11804">
    <property type="entry name" value="PROTEASE M3 THIMET OLIGOPEPTIDASE-RELATED"/>
    <property type="match status" value="1"/>
</dbReference>
<evidence type="ECO:0000256" key="1">
    <source>
        <dbReference type="ARBA" id="ARBA00022670"/>
    </source>
</evidence>
<evidence type="ECO:0000256" key="3">
    <source>
        <dbReference type="ARBA" id="ARBA00022801"/>
    </source>
</evidence>
<evidence type="ECO:0000259" key="8">
    <source>
        <dbReference type="Pfam" id="PF08439"/>
    </source>
</evidence>
<dbReference type="InterPro" id="IPR013647">
    <property type="entry name" value="OligopepF_N_dom"/>
</dbReference>
<accession>A0A1F5EJT9</accession>
<dbReference type="GO" id="GO:0006518">
    <property type="term" value="P:peptide metabolic process"/>
    <property type="evidence" value="ECO:0007669"/>
    <property type="project" value="TreeGrafter"/>
</dbReference>
<dbReference type="Pfam" id="PF01432">
    <property type="entry name" value="Peptidase_M3"/>
    <property type="match status" value="1"/>
</dbReference>
<evidence type="ECO:0000313" key="9">
    <source>
        <dbReference type="EMBL" id="OGD67658.1"/>
    </source>
</evidence>
<reference evidence="9 10" key="1">
    <citation type="journal article" date="2016" name="Nat. Commun.">
        <title>Thousands of microbial genomes shed light on interconnected biogeochemical processes in an aquifer system.</title>
        <authorList>
            <person name="Anantharaman K."/>
            <person name="Brown C.T."/>
            <person name="Hug L.A."/>
            <person name="Sharon I."/>
            <person name="Castelle C.J."/>
            <person name="Probst A.J."/>
            <person name="Thomas B.C."/>
            <person name="Singh A."/>
            <person name="Wilkins M.J."/>
            <person name="Karaoz U."/>
            <person name="Brodie E.L."/>
            <person name="Williams K.H."/>
            <person name="Hubbard S.S."/>
            <person name="Banfield J.F."/>
        </authorList>
    </citation>
    <scope>NUCLEOTIDE SEQUENCE [LARGE SCALE GENOMIC DNA]</scope>
</reference>
<name>A0A1F5EJT9_9BACT</name>
<evidence type="ECO:0000256" key="5">
    <source>
        <dbReference type="ARBA" id="ARBA00023049"/>
    </source>
</evidence>
<dbReference type="EMBL" id="MFAE01000002">
    <property type="protein sequence ID" value="OGD67658.1"/>
    <property type="molecule type" value="Genomic_DNA"/>
</dbReference>
<dbReference type="AlphaFoldDB" id="A0A1F5EJT9"/>
<dbReference type="InterPro" id="IPR045090">
    <property type="entry name" value="Pept_M3A_M3B"/>
</dbReference>
<protein>
    <recommendedName>
        <fullName evidence="11">Oligoendopeptidase F</fullName>
    </recommendedName>
</protein>
<evidence type="ECO:0000256" key="2">
    <source>
        <dbReference type="ARBA" id="ARBA00022723"/>
    </source>
</evidence>
<evidence type="ECO:0000259" key="7">
    <source>
        <dbReference type="Pfam" id="PF01432"/>
    </source>
</evidence>
<evidence type="ECO:0000256" key="6">
    <source>
        <dbReference type="RuleBase" id="RU003435"/>
    </source>
</evidence>
<dbReference type="Proteomes" id="UP000179003">
    <property type="component" value="Unassembled WGS sequence"/>
</dbReference>
<feature type="domain" description="Oligopeptidase F N-terminal" evidence="8">
    <location>
        <begin position="116"/>
        <end position="169"/>
    </location>
</feature>
<keyword evidence="2 6" id="KW-0479">Metal-binding</keyword>
<dbReference type="Pfam" id="PF08439">
    <property type="entry name" value="Peptidase_M3_N"/>
    <property type="match status" value="1"/>
</dbReference>
<dbReference type="Gene3D" id="1.10.1370.20">
    <property type="entry name" value="Oligoendopeptidase f, C-terminal domain"/>
    <property type="match status" value="1"/>
</dbReference>
<dbReference type="GO" id="GO:0006508">
    <property type="term" value="P:proteolysis"/>
    <property type="evidence" value="ECO:0007669"/>
    <property type="project" value="UniProtKB-KW"/>
</dbReference>
<keyword evidence="5 6" id="KW-0482">Metalloprotease</keyword>
<keyword evidence="4 6" id="KW-0862">Zinc</keyword>
<keyword evidence="1 6" id="KW-0645">Protease</keyword>
<dbReference type="Gene3D" id="1.20.140.70">
    <property type="entry name" value="Oligopeptidase f, N-terminal domain"/>
    <property type="match status" value="1"/>
</dbReference>
<dbReference type="GO" id="GO:0004222">
    <property type="term" value="F:metalloendopeptidase activity"/>
    <property type="evidence" value="ECO:0007669"/>
    <property type="project" value="InterPro"/>
</dbReference>
<dbReference type="SUPFAM" id="SSF55486">
    <property type="entry name" value="Metalloproteases ('zincins'), catalytic domain"/>
    <property type="match status" value="1"/>
</dbReference>
<dbReference type="InterPro" id="IPR042088">
    <property type="entry name" value="OligoPept_F_C"/>
</dbReference>
<dbReference type="GO" id="GO:0046872">
    <property type="term" value="F:metal ion binding"/>
    <property type="evidence" value="ECO:0007669"/>
    <property type="project" value="UniProtKB-UniRule"/>
</dbReference>
<keyword evidence="3 6" id="KW-0378">Hydrolase</keyword>
<dbReference type="CDD" id="cd09610">
    <property type="entry name" value="M3B_PepF"/>
    <property type="match status" value="1"/>
</dbReference>